<dbReference type="EMBL" id="PSQE01000008">
    <property type="protein sequence ID" value="RHN39883.1"/>
    <property type="molecule type" value="Genomic_DNA"/>
</dbReference>
<name>A0A396GGZ2_MEDTR</name>
<organism evidence="3 4">
    <name type="scientific">Medicago truncatula</name>
    <name type="common">Barrel medic</name>
    <name type="synonym">Medicago tribuloides</name>
    <dbReference type="NCBI Taxonomy" id="3880"/>
    <lineage>
        <taxon>Eukaryota</taxon>
        <taxon>Viridiplantae</taxon>
        <taxon>Streptophyta</taxon>
        <taxon>Embryophyta</taxon>
        <taxon>Tracheophyta</taxon>
        <taxon>Spermatophyta</taxon>
        <taxon>Magnoliopsida</taxon>
        <taxon>eudicotyledons</taxon>
        <taxon>Gunneridae</taxon>
        <taxon>Pentapetalae</taxon>
        <taxon>rosids</taxon>
        <taxon>fabids</taxon>
        <taxon>Fabales</taxon>
        <taxon>Fabaceae</taxon>
        <taxon>Papilionoideae</taxon>
        <taxon>50 kb inversion clade</taxon>
        <taxon>NPAAA clade</taxon>
        <taxon>Hologalegina</taxon>
        <taxon>IRL clade</taxon>
        <taxon>Trifolieae</taxon>
        <taxon>Medicago</taxon>
    </lineage>
</organism>
<dbReference type="Gramene" id="rna45965">
    <property type="protein sequence ID" value="RHN39883.1"/>
    <property type="gene ID" value="gene45965"/>
</dbReference>
<evidence type="ECO:0000259" key="2">
    <source>
        <dbReference type="Pfam" id="PF10536"/>
    </source>
</evidence>
<dbReference type="AlphaFoldDB" id="A0A396GGZ2"/>
<sequence>MITTLCKRWHPETSSFHLPVGEMAITLDDAINLSHFLIEGCMLDYDRKVSRDRGVQLMVRWLGVSRAICWPLCFCYIILLEVIYSDMLFAKITTLDYNIIYFFSHFDF</sequence>
<keyword evidence="1" id="KW-1133">Transmembrane helix</keyword>
<dbReference type="Pfam" id="PF10536">
    <property type="entry name" value="PMD"/>
    <property type="match status" value="1"/>
</dbReference>
<accession>A0A396GGZ2</accession>
<keyword evidence="3" id="KW-0378">Hydrolase</keyword>
<gene>
    <name evidence="3" type="ORF">MtrunA17_Chr8g0348771</name>
</gene>
<keyword evidence="1" id="KW-0812">Transmembrane</keyword>
<dbReference type="Proteomes" id="UP000265566">
    <property type="component" value="Chromosome 8"/>
</dbReference>
<feature type="domain" description="Aminotransferase-like plant mobile" evidence="2">
    <location>
        <begin position="1"/>
        <end position="41"/>
    </location>
</feature>
<evidence type="ECO:0000313" key="3">
    <source>
        <dbReference type="EMBL" id="RHN39883.1"/>
    </source>
</evidence>
<keyword evidence="1" id="KW-0472">Membrane</keyword>
<protein>
    <recommendedName>
        <fullName evidence="2">Aminotransferase-like plant mobile domain-containing protein</fullName>
    </recommendedName>
</protein>
<reference evidence="4" key="1">
    <citation type="journal article" date="2018" name="Nat. Plants">
        <title>Whole-genome landscape of Medicago truncatula symbiotic genes.</title>
        <authorList>
            <person name="Pecrix Y."/>
            <person name="Staton S.E."/>
            <person name="Sallet E."/>
            <person name="Lelandais-Briere C."/>
            <person name="Moreau S."/>
            <person name="Carrere S."/>
            <person name="Blein T."/>
            <person name="Jardinaud M.F."/>
            <person name="Latrasse D."/>
            <person name="Zouine M."/>
            <person name="Zahm M."/>
            <person name="Kreplak J."/>
            <person name="Mayjonade B."/>
            <person name="Satge C."/>
            <person name="Perez M."/>
            <person name="Cauet S."/>
            <person name="Marande W."/>
            <person name="Chantry-Darmon C."/>
            <person name="Lopez-Roques C."/>
            <person name="Bouchez O."/>
            <person name="Berard A."/>
            <person name="Debelle F."/>
            <person name="Munos S."/>
            <person name="Bendahmane A."/>
            <person name="Berges H."/>
            <person name="Niebel A."/>
            <person name="Buitink J."/>
            <person name="Frugier F."/>
            <person name="Benhamed M."/>
            <person name="Crespi M."/>
            <person name="Gouzy J."/>
            <person name="Gamas P."/>
        </authorList>
    </citation>
    <scope>NUCLEOTIDE SEQUENCE [LARGE SCALE GENOMIC DNA]</scope>
    <source>
        <strain evidence="4">cv. Jemalong A17</strain>
    </source>
</reference>
<evidence type="ECO:0000313" key="4">
    <source>
        <dbReference type="Proteomes" id="UP000265566"/>
    </source>
</evidence>
<proteinExistence type="predicted"/>
<comment type="caution">
    <text evidence="3">The sequence shown here is derived from an EMBL/GenBank/DDBJ whole genome shotgun (WGS) entry which is preliminary data.</text>
</comment>
<evidence type="ECO:0000256" key="1">
    <source>
        <dbReference type="SAM" id="Phobius"/>
    </source>
</evidence>
<dbReference type="GO" id="GO:0016787">
    <property type="term" value="F:hydrolase activity"/>
    <property type="evidence" value="ECO:0007669"/>
    <property type="project" value="UniProtKB-KW"/>
</dbReference>
<feature type="transmembrane region" description="Helical" evidence="1">
    <location>
        <begin position="57"/>
        <end position="79"/>
    </location>
</feature>
<dbReference type="InterPro" id="IPR019557">
    <property type="entry name" value="AminoTfrase-like_pln_mobile"/>
</dbReference>